<dbReference type="InterPro" id="IPR032675">
    <property type="entry name" value="LRR_dom_sf"/>
</dbReference>
<evidence type="ECO:0000313" key="6">
    <source>
        <dbReference type="Proteomes" id="UP000323000"/>
    </source>
</evidence>
<dbReference type="InterPro" id="IPR013210">
    <property type="entry name" value="LRR_N_plant-typ"/>
</dbReference>
<sequence length="168" mass="18359">MSQKQATNCCVWRVLLVSLLAVLVVPTWGDDAETLIKFRISLSNDAALNNWDNTIPPCNWTGVRCLNGFDGPIPDVKRIGALRTLYLSYNKFSGEISDDAFTGNQFEGDIPDFRKATQLTTVDFSNNQLQGPIPPSLSRFNASSFSGNKGLCGKPLKACKSSNKKGPL</sequence>
<dbReference type="Pfam" id="PF00560">
    <property type="entry name" value="LRR_1"/>
    <property type="match status" value="2"/>
</dbReference>
<dbReference type="InterPro" id="IPR001611">
    <property type="entry name" value="Leu-rich_rpt"/>
</dbReference>
<proteinExistence type="predicted"/>
<comment type="caution">
    <text evidence="5">The sequence shown here is derived from an EMBL/GenBank/DDBJ whole genome shotgun (WGS) entry which is preliminary data.</text>
</comment>
<keyword evidence="3" id="KW-0732">Signal</keyword>
<dbReference type="InterPro" id="IPR046959">
    <property type="entry name" value="PRK1-6/SRF4-like"/>
</dbReference>
<feature type="signal peptide" evidence="3">
    <location>
        <begin position="1"/>
        <end position="29"/>
    </location>
</feature>
<dbReference type="AlphaFoldDB" id="A0A5C7I132"/>
<keyword evidence="6" id="KW-1185">Reference proteome</keyword>
<evidence type="ECO:0000313" key="5">
    <source>
        <dbReference type="EMBL" id="TXG62406.1"/>
    </source>
</evidence>
<protein>
    <recommendedName>
        <fullName evidence="4">Leucine-rich repeat-containing N-terminal plant-type domain-containing protein</fullName>
    </recommendedName>
</protein>
<dbReference type="Proteomes" id="UP000323000">
    <property type="component" value="Chromosome 5"/>
</dbReference>
<dbReference type="Gene3D" id="3.80.10.10">
    <property type="entry name" value="Ribonuclease Inhibitor"/>
    <property type="match status" value="2"/>
</dbReference>
<dbReference type="SUPFAM" id="SSF52058">
    <property type="entry name" value="L domain-like"/>
    <property type="match status" value="1"/>
</dbReference>
<dbReference type="Pfam" id="PF08263">
    <property type="entry name" value="LRRNT_2"/>
    <property type="match status" value="1"/>
</dbReference>
<dbReference type="PANTHER" id="PTHR48007:SF64">
    <property type="entry name" value="POLLEN RECEPTOR-LIKE KINASE 1"/>
    <property type="match status" value="1"/>
</dbReference>
<dbReference type="PANTHER" id="PTHR48007">
    <property type="entry name" value="LEUCINE-RICH REPEAT RECEPTOR-LIKE PROTEIN KINASE PXC1"/>
    <property type="match status" value="1"/>
</dbReference>
<name>A0A5C7I132_9ROSI</name>
<evidence type="ECO:0000259" key="4">
    <source>
        <dbReference type="Pfam" id="PF08263"/>
    </source>
</evidence>
<evidence type="ECO:0000256" key="3">
    <source>
        <dbReference type="SAM" id="SignalP"/>
    </source>
</evidence>
<evidence type="ECO:0000256" key="1">
    <source>
        <dbReference type="ARBA" id="ARBA00022614"/>
    </source>
</evidence>
<organism evidence="5 6">
    <name type="scientific">Acer yangbiense</name>
    <dbReference type="NCBI Taxonomy" id="1000413"/>
    <lineage>
        <taxon>Eukaryota</taxon>
        <taxon>Viridiplantae</taxon>
        <taxon>Streptophyta</taxon>
        <taxon>Embryophyta</taxon>
        <taxon>Tracheophyta</taxon>
        <taxon>Spermatophyta</taxon>
        <taxon>Magnoliopsida</taxon>
        <taxon>eudicotyledons</taxon>
        <taxon>Gunneridae</taxon>
        <taxon>Pentapetalae</taxon>
        <taxon>rosids</taxon>
        <taxon>malvids</taxon>
        <taxon>Sapindales</taxon>
        <taxon>Sapindaceae</taxon>
        <taxon>Hippocastanoideae</taxon>
        <taxon>Acereae</taxon>
        <taxon>Acer</taxon>
    </lineage>
</organism>
<keyword evidence="1" id="KW-0433">Leucine-rich repeat</keyword>
<reference evidence="6" key="1">
    <citation type="journal article" date="2019" name="Gigascience">
        <title>De novo genome assembly of the endangered Acer yangbiense, a plant species with extremely small populations endemic to Yunnan Province, China.</title>
        <authorList>
            <person name="Yang J."/>
            <person name="Wariss H.M."/>
            <person name="Tao L."/>
            <person name="Zhang R."/>
            <person name="Yun Q."/>
            <person name="Hollingsworth P."/>
            <person name="Dao Z."/>
            <person name="Luo G."/>
            <person name="Guo H."/>
            <person name="Ma Y."/>
            <person name="Sun W."/>
        </authorList>
    </citation>
    <scope>NUCLEOTIDE SEQUENCE [LARGE SCALE GENOMIC DNA]</scope>
    <source>
        <strain evidence="6">cv. Malutang</strain>
    </source>
</reference>
<dbReference type="EMBL" id="VAHF01000005">
    <property type="protein sequence ID" value="TXG62406.1"/>
    <property type="molecule type" value="Genomic_DNA"/>
</dbReference>
<accession>A0A5C7I132</accession>
<dbReference type="OrthoDB" id="418615at2759"/>
<keyword evidence="2" id="KW-0677">Repeat</keyword>
<feature type="domain" description="Leucine-rich repeat-containing N-terminal plant-type" evidence="4">
    <location>
        <begin position="30"/>
        <end position="65"/>
    </location>
</feature>
<feature type="chain" id="PRO_5023000695" description="Leucine-rich repeat-containing N-terminal plant-type domain-containing protein" evidence="3">
    <location>
        <begin position="30"/>
        <end position="168"/>
    </location>
</feature>
<gene>
    <name evidence="5" type="ORF">EZV62_013769</name>
</gene>
<evidence type="ECO:0000256" key="2">
    <source>
        <dbReference type="ARBA" id="ARBA00022737"/>
    </source>
</evidence>